<dbReference type="GeneID" id="19274871"/>
<dbReference type="Gene3D" id="3.50.50.60">
    <property type="entry name" value="FAD/NAD(P)-binding domain"/>
    <property type="match status" value="1"/>
</dbReference>
<dbReference type="PANTHER" id="PTHR47178">
    <property type="entry name" value="MONOOXYGENASE, FAD-BINDING"/>
    <property type="match status" value="1"/>
</dbReference>
<organism evidence="9 10">
    <name type="scientific">Pestalotiopsis fici (strain W106-1 / CGMCC3.15140)</name>
    <dbReference type="NCBI Taxonomy" id="1229662"/>
    <lineage>
        <taxon>Eukaryota</taxon>
        <taxon>Fungi</taxon>
        <taxon>Dikarya</taxon>
        <taxon>Ascomycota</taxon>
        <taxon>Pezizomycotina</taxon>
        <taxon>Sordariomycetes</taxon>
        <taxon>Xylariomycetidae</taxon>
        <taxon>Amphisphaeriales</taxon>
        <taxon>Sporocadaceae</taxon>
        <taxon>Pestalotiopsis</taxon>
    </lineage>
</organism>
<dbReference type="STRING" id="1229662.W3WY35"/>
<sequence length="374" mass="41412">MASKLPQVTIIGAGLSGLALGLSLQSKGIASILYDRATSASRYNYGITLYPSTYRPLLSLLDMDESSFRRTLAVNAHEGGLGSLSTSDGFRCHRGRLEALLGRSLSIQWDKKLKEINMVPASRDLNVVFEDGHQHKTTCLVGCDGPHSITRQSLAAGIEPEVLPYVVFNGRRRMSPEEYAARIREYMKHGVQLQTRVGNVFLEISVNDMSESRVELSYVYSRPARDNGRDALHHPGRATSGATDTPEAFYDELKSLHQSLALPFRDVFDADRVKKDRTLHWLMRCLTPEPKVAQQLSERGVLLIGDAVHATPILGGEGAQLAIQDGLDLAEYISNHGVDNLGQFASSKYDVWRRSVEDSKKRIAELHVVDPSRV</sequence>
<evidence type="ECO:0000256" key="3">
    <source>
        <dbReference type="ARBA" id="ARBA00007992"/>
    </source>
</evidence>
<dbReference type="Pfam" id="PF01494">
    <property type="entry name" value="FAD_binding_3"/>
    <property type="match status" value="1"/>
</dbReference>
<evidence type="ECO:0000313" key="10">
    <source>
        <dbReference type="Proteomes" id="UP000030651"/>
    </source>
</evidence>
<evidence type="ECO:0000256" key="1">
    <source>
        <dbReference type="ARBA" id="ARBA00001974"/>
    </source>
</evidence>
<keyword evidence="4" id="KW-0285">Flavoprotein</keyword>
<dbReference type="OMA" id="IPLIHYH"/>
<comment type="pathway">
    <text evidence="2">Secondary metabolite biosynthesis.</text>
</comment>
<reference evidence="10" key="1">
    <citation type="journal article" date="2015" name="BMC Genomics">
        <title>Genomic and transcriptomic analysis of the endophytic fungus Pestalotiopsis fici reveals its lifestyle and high potential for synthesis of natural products.</title>
        <authorList>
            <person name="Wang X."/>
            <person name="Zhang X."/>
            <person name="Liu L."/>
            <person name="Xiang M."/>
            <person name="Wang W."/>
            <person name="Sun X."/>
            <person name="Che Y."/>
            <person name="Guo L."/>
            <person name="Liu G."/>
            <person name="Guo L."/>
            <person name="Wang C."/>
            <person name="Yin W.B."/>
            <person name="Stadler M."/>
            <person name="Zhang X."/>
            <person name="Liu X."/>
        </authorList>
    </citation>
    <scope>NUCLEOTIDE SEQUENCE [LARGE SCALE GENOMIC DNA]</scope>
    <source>
        <strain evidence="10">W106-1 / CGMCC3.15140</strain>
    </source>
</reference>
<dbReference type="PRINTS" id="PR00420">
    <property type="entry name" value="RNGMNOXGNASE"/>
</dbReference>
<dbReference type="Proteomes" id="UP000030651">
    <property type="component" value="Unassembled WGS sequence"/>
</dbReference>
<name>W3WY35_PESFW</name>
<dbReference type="eggNOG" id="ENOG502SIVG">
    <property type="taxonomic scope" value="Eukaryota"/>
</dbReference>
<gene>
    <name evidence="9" type="ORF">PFICI_09858</name>
</gene>
<keyword evidence="10" id="KW-1185">Reference proteome</keyword>
<comment type="cofactor">
    <cofactor evidence="1">
        <name>FAD</name>
        <dbReference type="ChEBI" id="CHEBI:57692"/>
    </cofactor>
</comment>
<feature type="domain" description="FAD-binding" evidence="8">
    <location>
        <begin position="139"/>
        <end position="333"/>
    </location>
</feature>
<dbReference type="GO" id="GO:0004497">
    <property type="term" value="F:monooxygenase activity"/>
    <property type="evidence" value="ECO:0007669"/>
    <property type="project" value="UniProtKB-KW"/>
</dbReference>
<dbReference type="SUPFAM" id="SSF51905">
    <property type="entry name" value="FAD/NAD(P)-binding domain"/>
    <property type="match status" value="1"/>
</dbReference>
<dbReference type="OrthoDB" id="655030at2759"/>
<dbReference type="HOGENOM" id="CLU_040697_0_0_1"/>
<evidence type="ECO:0000256" key="2">
    <source>
        <dbReference type="ARBA" id="ARBA00005179"/>
    </source>
</evidence>
<accession>W3WY35</accession>
<keyword evidence="6" id="KW-0560">Oxidoreductase</keyword>
<evidence type="ECO:0000256" key="4">
    <source>
        <dbReference type="ARBA" id="ARBA00022630"/>
    </source>
</evidence>
<evidence type="ECO:0000256" key="7">
    <source>
        <dbReference type="ARBA" id="ARBA00023033"/>
    </source>
</evidence>
<dbReference type="InParanoid" id="W3WY35"/>
<dbReference type="PANTHER" id="PTHR47178:SF4">
    <property type="entry name" value="FAD-DEPENDENT MONOOXYGENASE APTC"/>
    <property type="match status" value="1"/>
</dbReference>
<dbReference type="GO" id="GO:0071949">
    <property type="term" value="F:FAD binding"/>
    <property type="evidence" value="ECO:0007669"/>
    <property type="project" value="InterPro"/>
</dbReference>
<evidence type="ECO:0000313" key="9">
    <source>
        <dbReference type="EMBL" id="ETS77796.1"/>
    </source>
</evidence>
<evidence type="ECO:0000259" key="8">
    <source>
        <dbReference type="Pfam" id="PF01494"/>
    </source>
</evidence>
<dbReference type="RefSeq" id="XP_007836630.1">
    <property type="nucleotide sequence ID" value="XM_007838439.1"/>
</dbReference>
<protein>
    <recommendedName>
        <fullName evidence="8">FAD-binding domain-containing protein</fullName>
    </recommendedName>
</protein>
<dbReference type="InterPro" id="IPR002938">
    <property type="entry name" value="FAD-bd"/>
</dbReference>
<keyword evidence="7" id="KW-0503">Monooxygenase</keyword>
<dbReference type="InterPro" id="IPR036188">
    <property type="entry name" value="FAD/NAD-bd_sf"/>
</dbReference>
<dbReference type="AlphaFoldDB" id="W3WY35"/>
<evidence type="ECO:0000256" key="6">
    <source>
        <dbReference type="ARBA" id="ARBA00023002"/>
    </source>
</evidence>
<proteinExistence type="inferred from homology"/>
<comment type="similarity">
    <text evidence="3">Belongs to the paxM FAD-dependent monooxygenase family.</text>
</comment>
<evidence type="ECO:0000256" key="5">
    <source>
        <dbReference type="ARBA" id="ARBA00022827"/>
    </source>
</evidence>
<dbReference type="EMBL" id="KI912115">
    <property type="protein sequence ID" value="ETS77796.1"/>
    <property type="molecule type" value="Genomic_DNA"/>
</dbReference>
<keyword evidence="5" id="KW-0274">FAD</keyword>
<dbReference type="KEGG" id="pfy:PFICI_09858"/>